<dbReference type="GO" id="GO:0005635">
    <property type="term" value="C:nuclear envelope"/>
    <property type="evidence" value="ECO:0007669"/>
    <property type="project" value="TreeGrafter"/>
</dbReference>
<comment type="similarity">
    <text evidence="2">Belongs to the importin beta family.</text>
</comment>
<dbReference type="PANTHER" id="PTHR10997">
    <property type="entry name" value="IMPORTIN-7, 8, 11"/>
    <property type="match status" value="1"/>
</dbReference>
<evidence type="ECO:0000256" key="2">
    <source>
        <dbReference type="ARBA" id="ARBA00007991"/>
    </source>
</evidence>
<dbReference type="InterPro" id="IPR016024">
    <property type="entry name" value="ARM-type_fold"/>
</dbReference>
<evidence type="ECO:0000259" key="5">
    <source>
        <dbReference type="PROSITE" id="PS50166"/>
    </source>
</evidence>
<comment type="caution">
    <text evidence="6">The sequence shown here is derived from an EMBL/GenBank/DDBJ whole genome shotgun (WGS) entry which is preliminary data.</text>
</comment>
<dbReference type="InterPro" id="IPR001494">
    <property type="entry name" value="Importin-beta_N"/>
</dbReference>
<reference evidence="6" key="1">
    <citation type="journal article" date="2021" name="Mol. Ecol. Resour.">
        <title>Apolygus lucorum genome provides insights into omnivorousness and mesophyll feeding.</title>
        <authorList>
            <person name="Liu Y."/>
            <person name="Liu H."/>
            <person name="Wang H."/>
            <person name="Huang T."/>
            <person name="Liu B."/>
            <person name="Yang B."/>
            <person name="Yin L."/>
            <person name="Li B."/>
            <person name="Zhang Y."/>
            <person name="Zhang S."/>
            <person name="Jiang F."/>
            <person name="Zhang X."/>
            <person name="Ren Y."/>
            <person name="Wang B."/>
            <person name="Wang S."/>
            <person name="Lu Y."/>
            <person name="Wu K."/>
            <person name="Fan W."/>
            <person name="Wang G."/>
        </authorList>
    </citation>
    <scope>NUCLEOTIDE SEQUENCE</scope>
    <source>
        <strain evidence="6">12Hb</strain>
    </source>
</reference>
<dbReference type="GO" id="GO:0006606">
    <property type="term" value="P:protein import into nucleus"/>
    <property type="evidence" value="ECO:0007669"/>
    <property type="project" value="TreeGrafter"/>
</dbReference>
<dbReference type="SMART" id="SM00913">
    <property type="entry name" value="IBN_N"/>
    <property type="match status" value="1"/>
</dbReference>
<dbReference type="Proteomes" id="UP000466442">
    <property type="component" value="Unassembled WGS sequence"/>
</dbReference>
<evidence type="ECO:0000313" key="6">
    <source>
        <dbReference type="EMBL" id="KAF6208278.1"/>
    </source>
</evidence>
<keyword evidence="3" id="KW-0813">Transport</keyword>
<dbReference type="PROSITE" id="PS50166">
    <property type="entry name" value="IMPORTIN_B_NT"/>
    <property type="match status" value="1"/>
</dbReference>
<evidence type="ECO:0000256" key="3">
    <source>
        <dbReference type="ARBA" id="ARBA00022448"/>
    </source>
</evidence>
<dbReference type="GO" id="GO:0005829">
    <property type="term" value="C:cytosol"/>
    <property type="evidence" value="ECO:0007669"/>
    <property type="project" value="TreeGrafter"/>
</dbReference>
<organism evidence="6 7">
    <name type="scientific">Apolygus lucorum</name>
    <name type="common">Small green plant bug</name>
    <name type="synonym">Lygocoris lucorum</name>
    <dbReference type="NCBI Taxonomy" id="248454"/>
    <lineage>
        <taxon>Eukaryota</taxon>
        <taxon>Metazoa</taxon>
        <taxon>Ecdysozoa</taxon>
        <taxon>Arthropoda</taxon>
        <taxon>Hexapoda</taxon>
        <taxon>Insecta</taxon>
        <taxon>Pterygota</taxon>
        <taxon>Neoptera</taxon>
        <taxon>Paraneoptera</taxon>
        <taxon>Hemiptera</taxon>
        <taxon>Heteroptera</taxon>
        <taxon>Panheteroptera</taxon>
        <taxon>Cimicomorpha</taxon>
        <taxon>Miridae</taxon>
        <taxon>Mirini</taxon>
        <taxon>Apolygus</taxon>
    </lineage>
</organism>
<dbReference type="InterPro" id="IPR011989">
    <property type="entry name" value="ARM-like"/>
</dbReference>
<dbReference type="Pfam" id="PF25758">
    <property type="entry name" value="TPR_IPO11"/>
    <property type="match status" value="1"/>
</dbReference>
<dbReference type="GO" id="GO:0031267">
    <property type="term" value="F:small GTPase binding"/>
    <property type="evidence" value="ECO:0007669"/>
    <property type="project" value="InterPro"/>
</dbReference>
<sequence>MDAAEVYRYKQSFVLDVLQRASSQNPELLKPAEQKLQELETEEGFYSILKDVFQDRSIDTNVRLLALLYFKNGTEKYWRPTAPNAIPEVEKQQIRPALLASIPEPHKIIATHLAVLMGKVARFDFPKHWPELIPSLMTAIKSNDPLTQNRGLMMLHQIVKVLASKRLAADKRMFQDLSACLYPDIYQIWDALCQVFTSKVQDYTNSGGNLENTMVALQQTNGIGYLENALIATKMLVKLTIFGFKKPNENEFVDRFIRGIFVHTRFMLQLRKAICSENELLEKFVVRCTNVLLSMLDTHPFSFVDYIPSALEFAAGYAFTNDGETFVFEKFLIPCFNLIKNIILCVEYRPSKIAGEVKVPESQRAHQMKLAFFTTPTLTTIFKKLVTYYFVLTPQELEWWRTDPESFVIVTCGDAPKYSLRPSIESLYSAVFHEYSKTLAPVLVDLVKETFVIVPPDNNQAILNKDAIYNAVGLAAFDLYDEIDFDNWLVSTLLEELKIKHSNYRVIRRRVALLIGCWAGVKMSADHQPAVFAAMLDLLKNDEDMVVKITAANTITLAIDDFDFNLDIFLEYLGPIFGTLFDLLKEAENCDTKLKVLQVLYYIIERVGSNIEPYYGGLIQYLPIIWNESETHNLLRVAVVTSLVKLVKSIGHMNKSEDVYNFVISVISLSTDIDQDSHIYLLEDGLDLWIAVLQNIPCISDDLFLLFKNVLRLMALSTENLEVCLGIIDAYIILSPDQILQVYGEAIVQSFAELLTDLKSEGEIRVMRNLDTFLLVNCPASAILLKPLFPQIFKAVYAGESLPTLTGLYLSIISRIILESQDTFVEMIRNIAPSIGRSEDEVFRAIVDIWLKKMPVITQPARKKLLSLALCTLLMSDLNFVYDKFCGILLAVVEVLNDITRYDENGAHIDSLLYNQHDVLEGSASFETEHDVRLKSFYLKDPVHRIVLEEFLVNHVGELQRRLEPTMFNQLVQTVDSETMDMANEFLKLQWSPDQ</sequence>
<dbReference type="SUPFAM" id="SSF48371">
    <property type="entry name" value="ARM repeat"/>
    <property type="match status" value="1"/>
</dbReference>
<keyword evidence="4" id="KW-0539">Nucleus</keyword>
<accession>A0A8S9XJ44</accession>
<feature type="domain" description="Importin N-terminal" evidence="5">
    <location>
        <begin position="32"/>
        <end position="104"/>
    </location>
</feature>
<evidence type="ECO:0000313" key="7">
    <source>
        <dbReference type="Proteomes" id="UP000466442"/>
    </source>
</evidence>
<gene>
    <name evidence="6" type="ORF">GE061_016732</name>
</gene>
<proteinExistence type="inferred from homology"/>
<dbReference type="PANTHER" id="PTHR10997:SF7">
    <property type="entry name" value="IMPORTIN-11"/>
    <property type="match status" value="1"/>
</dbReference>
<evidence type="ECO:0000256" key="1">
    <source>
        <dbReference type="ARBA" id="ARBA00004123"/>
    </source>
</evidence>
<name>A0A8S9XJ44_APOLU</name>
<dbReference type="EMBL" id="WIXP02000007">
    <property type="protein sequence ID" value="KAF6208278.1"/>
    <property type="molecule type" value="Genomic_DNA"/>
</dbReference>
<dbReference type="Pfam" id="PF03810">
    <property type="entry name" value="IBN_N"/>
    <property type="match status" value="1"/>
</dbReference>
<dbReference type="AlphaFoldDB" id="A0A8S9XJ44"/>
<protein>
    <recommendedName>
        <fullName evidence="5">Importin N-terminal domain-containing protein</fullName>
    </recommendedName>
</protein>
<dbReference type="Gene3D" id="1.25.10.10">
    <property type="entry name" value="Leucine-rich Repeat Variant"/>
    <property type="match status" value="1"/>
</dbReference>
<comment type="subcellular location">
    <subcellularLocation>
        <location evidence="1">Nucleus</location>
    </subcellularLocation>
</comment>
<keyword evidence="7" id="KW-1185">Reference proteome</keyword>
<evidence type="ECO:0000256" key="4">
    <source>
        <dbReference type="ARBA" id="ARBA00023242"/>
    </source>
</evidence>
<dbReference type="InterPro" id="IPR058669">
    <property type="entry name" value="TPR_IPO7/11-like"/>
</dbReference>
<dbReference type="OrthoDB" id="361693at2759"/>